<feature type="transmembrane region" description="Helical" evidence="1">
    <location>
        <begin position="95"/>
        <end position="119"/>
    </location>
</feature>
<feature type="transmembrane region" description="Helical" evidence="1">
    <location>
        <begin position="239"/>
        <end position="262"/>
    </location>
</feature>
<sequence length="317" mass="34787">MLKVPIENFHKLYFWTIQYHCTSRFCFQAQLPFAEIFLEWCESRAKYHVKGIPVPEITIQVVSSAHWLSLAGLASTAAVLTILQKLDGDHGDYKIANRNTIITFFLGLLAMTAMVLVGVVDCANRLEAAAVQWVITTALHALSPVELAFGVANGIRLHTFQQALQGKGPDATEQWGDMKGSGHEDGTPCYTQIFTQGVDPLSGVAALYPGDLPLKALATGLIMVLSSVGIYYTDAKTDITTAVIGVMVLYLGTAALCIQYVLNLRLAAIKLTRAAERAYNAAGIAYWCRQPTVTVPETMQGKRRPMVKRFEQWCMGP</sequence>
<gene>
    <name evidence="2" type="ORF">KFL_001110270</name>
</gene>
<dbReference type="Proteomes" id="UP000054558">
    <property type="component" value="Unassembled WGS sequence"/>
</dbReference>
<protein>
    <submittedName>
        <fullName evidence="2">Uncharacterized protein</fullName>
    </submittedName>
</protein>
<feature type="transmembrane region" description="Helical" evidence="1">
    <location>
        <begin position="216"/>
        <end position="233"/>
    </location>
</feature>
<name>A0A1Y1HZ30_KLENI</name>
<keyword evidence="1" id="KW-1133">Transmembrane helix</keyword>
<dbReference type="AlphaFoldDB" id="A0A1Y1HZ30"/>
<keyword evidence="1" id="KW-0812">Transmembrane</keyword>
<feature type="transmembrane region" description="Helical" evidence="1">
    <location>
        <begin position="131"/>
        <end position="152"/>
    </location>
</feature>
<evidence type="ECO:0000256" key="1">
    <source>
        <dbReference type="SAM" id="Phobius"/>
    </source>
</evidence>
<reference evidence="2 3" key="1">
    <citation type="journal article" date="2014" name="Nat. Commun.">
        <title>Klebsormidium flaccidum genome reveals primary factors for plant terrestrial adaptation.</title>
        <authorList>
            <person name="Hori K."/>
            <person name="Maruyama F."/>
            <person name="Fujisawa T."/>
            <person name="Togashi T."/>
            <person name="Yamamoto N."/>
            <person name="Seo M."/>
            <person name="Sato S."/>
            <person name="Yamada T."/>
            <person name="Mori H."/>
            <person name="Tajima N."/>
            <person name="Moriyama T."/>
            <person name="Ikeuchi M."/>
            <person name="Watanabe M."/>
            <person name="Wada H."/>
            <person name="Kobayashi K."/>
            <person name="Saito M."/>
            <person name="Masuda T."/>
            <person name="Sasaki-Sekimoto Y."/>
            <person name="Mashiguchi K."/>
            <person name="Awai K."/>
            <person name="Shimojima M."/>
            <person name="Masuda S."/>
            <person name="Iwai M."/>
            <person name="Nobusawa T."/>
            <person name="Narise T."/>
            <person name="Kondo S."/>
            <person name="Saito H."/>
            <person name="Sato R."/>
            <person name="Murakawa M."/>
            <person name="Ihara Y."/>
            <person name="Oshima-Yamada Y."/>
            <person name="Ohtaka K."/>
            <person name="Satoh M."/>
            <person name="Sonobe K."/>
            <person name="Ishii M."/>
            <person name="Ohtani R."/>
            <person name="Kanamori-Sato M."/>
            <person name="Honoki R."/>
            <person name="Miyazaki D."/>
            <person name="Mochizuki H."/>
            <person name="Umetsu J."/>
            <person name="Higashi K."/>
            <person name="Shibata D."/>
            <person name="Kamiya Y."/>
            <person name="Sato N."/>
            <person name="Nakamura Y."/>
            <person name="Tabata S."/>
            <person name="Ida S."/>
            <person name="Kurokawa K."/>
            <person name="Ohta H."/>
        </authorList>
    </citation>
    <scope>NUCLEOTIDE SEQUENCE [LARGE SCALE GENOMIC DNA]</scope>
    <source>
        <strain evidence="2 3">NIES-2285</strain>
    </source>
</reference>
<accession>A0A1Y1HZ30</accession>
<evidence type="ECO:0000313" key="2">
    <source>
        <dbReference type="EMBL" id="GAQ82449.1"/>
    </source>
</evidence>
<keyword evidence="3" id="KW-1185">Reference proteome</keyword>
<dbReference type="EMBL" id="DF237060">
    <property type="protein sequence ID" value="GAQ82449.1"/>
    <property type="molecule type" value="Genomic_DNA"/>
</dbReference>
<proteinExistence type="predicted"/>
<organism evidence="2 3">
    <name type="scientific">Klebsormidium nitens</name>
    <name type="common">Green alga</name>
    <name type="synonym">Ulothrix nitens</name>
    <dbReference type="NCBI Taxonomy" id="105231"/>
    <lineage>
        <taxon>Eukaryota</taxon>
        <taxon>Viridiplantae</taxon>
        <taxon>Streptophyta</taxon>
        <taxon>Klebsormidiophyceae</taxon>
        <taxon>Klebsormidiales</taxon>
        <taxon>Klebsormidiaceae</taxon>
        <taxon>Klebsormidium</taxon>
    </lineage>
</organism>
<keyword evidence="1" id="KW-0472">Membrane</keyword>
<evidence type="ECO:0000313" key="3">
    <source>
        <dbReference type="Proteomes" id="UP000054558"/>
    </source>
</evidence>